<dbReference type="GO" id="GO:0003723">
    <property type="term" value="F:RNA binding"/>
    <property type="evidence" value="ECO:0007669"/>
    <property type="project" value="InterPro"/>
</dbReference>
<dbReference type="PANTHER" id="PTHR47926">
    <property type="entry name" value="PENTATRICOPEPTIDE REPEAT-CONTAINING PROTEIN"/>
    <property type="match status" value="1"/>
</dbReference>
<comment type="caution">
    <text evidence="1">The sequence shown here is derived from an EMBL/GenBank/DDBJ whole genome shotgun (WGS) entry which is preliminary data.</text>
</comment>
<dbReference type="GO" id="GO:0009451">
    <property type="term" value="P:RNA modification"/>
    <property type="evidence" value="ECO:0007669"/>
    <property type="project" value="InterPro"/>
</dbReference>
<dbReference type="InterPro" id="IPR046960">
    <property type="entry name" value="PPR_At4g14850-like_plant"/>
</dbReference>
<accession>A0A9D5BHI4</accession>
<feature type="non-terminal residue" evidence="1">
    <location>
        <position position="231"/>
    </location>
</feature>
<dbReference type="AlphaFoldDB" id="A0A9D5BHI4"/>
<protein>
    <recommendedName>
        <fullName evidence="3">Pentatricopeptide repeat-containing protein</fullName>
    </recommendedName>
</protein>
<evidence type="ECO:0000313" key="2">
    <source>
        <dbReference type="Proteomes" id="UP001058974"/>
    </source>
</evidence>
<feature type="non-terminal residue" evidence="1">
    <location>
        <position position="1"/>
    </location>
</feature>
<organism evidence="1 2">
    <name type="scientific">Pisum sativum</name>
    <name type="common">Garden pea</name>
    <name type="synonym">Lathyrus oleraceus</name>
    <dbReference type="NCBI Taxonomy" id="3888"/>
    <lineage>
        <taxon>Eukaryota</taxon>
        <taxon>Viridiplantae</taxon>
        <taxon>Streptophyta</taxon>
        <taxon>Embryophyta</taxon>
        <taxon>Tracheophyta</taxon>
        <taxon>Spermatophyta</taxon>
        <taxon>Magnoliopsida</taxon>
        <taxon>eudicotyledons</taxon>
        <taxon>Gunneridae</taxon>
        <taxon>Pentapetalae</taxon>
        <taxon>rosids</taxon>
        <taxon>fabids</taxon>
        <taxon>Fabales</taxon>
        <taxon>Fabaceae</taxon>
        <taxon>Papilionoideae</taxon>
        <taxon>50 kb inversion clade</taxon>
        <taxon>NPAAA clade</taxon>
        <taxon>Hologalegina</taxon>
        <taxon>IRL clade</taxon>
        <taxon>Fabeae</taxon>
        <taxon>Lathyrus</taxon>
    </lineage>
</organism>
<name>A0A9D5BHI4_PEA</name>
<dbReference type="Gene3D" id="1.25.40.10">
    <property type="entry name" value="Tetratricopeptide repeat domain"/>
    <property type="match status" value="1"/>
</dbReference>
<sequence>NGMLSSSPFSLRSFFFYSQLPFKFNHHSFTTKPIFNNYKVLPNHQLLCYLHASCSTDKTSLCFFFVQFLCVNLSFAAFSNTALNYAHSDDELPEKENDRDDANASGIGFLHLMEQRGVRANSQTFLWLLEGCLNSGSSFTDGVKLHGKILKMGFCDEVVLCERIMDFYLAFGDLNGAVKVFDEMPVRTLSCWNKIFHRFVEERVTGSIPGLFRRMMKENVKLDEKTLAVVL</sequence>
<dbReference type="EMBL" id="JAMSHJ010000001">
    <property type="protein sequence ID" value="KAI5443705.1"/>
    <property type="molecule type" value="Genomic_DNA"/>
</dbReference>
<proteinExistence type="predicted"/>
<evidence type="ECO:0008006" key="3">
    <source>
        <dbReference type="Google" id="ProtNLM"/>
    </source>
</evidence>
<gene>
    <name evidence="1" type="ORF">KIW84_012383</name>
</gene>
<dbReference type="InterPro" id="IPR011990">
    <property type="entry name" value="TPR-like_helical_dom_sf"/>
</dbReference>
<evidence type="ECO:0000313" key="1">
    <source>
        <dbReference type="EMBL" id="KAI5443705.1"/>
    </source>
</evidence>
<keyword evidence="2" id="KW-1185">Reference proteome</keyword>
<reference evidence="1 2" key="1">
    <citation type="journal article" date="2022" name="Nat. Genet.">
        <title>Improved pea reference genome and pan-genome highlight genomic features and evolutionary characteristics.</title>
        <authorList>
            <person name="Yang T."/>
            <person name="Liu R."/>
            <person name="Luo Y."/>
            <person name="Hu S."/>
            <person name="Wang D."/>
            <person name="Wang C."/>
            <person name="Pandey M.K."/>
            <person name="Ge S."/>
            <person name="Xu Q."/>
            <person name="Li N."/>
            <person name="Li G."/>
            <person name="Huang Y."/>
            <person name="Saxena R.K."/>
            <person name="Ji Y."/>
            <person name="Li M."/>
            <person name="Yan X."/>
            <person name="He Y."/>
            <person name="Liu Y."/>
            <person name="Wang X."/>
            <person name="Xiang C."/>
            <person name="Varshney R.K."/>
            <person name="Ding H."/>
            <person name="Gao S."/>
            <person name="Zong X."/>
        </authorList>
    </citation>
    <scope>NUCLEOTIDE SEQUENCE [LARGE SCALE GENOMIC DNA]</scope>
    <source>
        <strain evidence="1 2">cv. Zhongwan 6</strain>
    </source>
</reference>
<dbReference type="Proteomes" id="UP001058974">
    <property type="component" value="Chromosome 1"/>
</dbReference>
<dbReference type="Gramene" id="Psat01G0238300-T2">
    <property type="protein sequence ID" value="KAI5443705.1"/>
    <property type="gene ID" value="KIW84_012383"/>
</dbReference>
<dbReference type="FunFam" id="1.25.40.10:FF:002118">
    <property type="entry name" value="Pentatricopeptide repeat-containing protein At4g13650"/>
    <property type="match status" value="1"/>
</dbReference>